<dbReference type="InterPro" id="IPR052340">
    <property type="entry name" value="RNase_Y/CdgJ"/>
</dbReference>
<gene>
    <name evidence="3" type="ORF">DCR58_04165</name>
</gene>
<dbReference type="InterPro" id="IPR001633">
    <property type="entry name" value="EAL_dom"/>
</dbReference>
<dbReference type="PANTHER" id="PTHR33525:SF4">
    <property type="entry name" value="CYCLIC DI-GMP PHOSPHODIESTERASE CDGJ"/>
    <property type="match status" value="1"/>
</dbReference>
<dbReference type="InterPro" id="IPR013976">
    <property type="entry name" value="HDOD"/>
</dbReference>
<dbReference type="SUPFAM" id="SSF141868">
    <property type="entry name" value="EAL domain-like"/>
    <property type="match status" value="1"/>
</dbReference>
<dbReference type="Proteomes" id="UP000262878">
    <property type="component" value="Unassembled WGS sequence"/>
</dbReference>
<organism evidence="3 4">
    <name type="scientific">Idiomarina baltica</name>
    <dbReference type="NCBI Taxonomy" id="190892"/>
    <lineage>
        <taxon>Bacteria</taxon>
        <taxon>Pseudomonadati</taxon>
        <taxon>Pseudomonadota</taxon>
        <taxon>Gammaproteobacteria</taxon>
        <taxon>Alteromonadales</taxon>
        <taxon>Idiomarinaceae</taxon>
        <taxon>Idiomarina</taxon>
    </lineage>
</organism>
<dbReference type="STRING" id="314276.OS145_07227"/>
<dbReference type="InterPro" id="IPR014408">
    <property type="entry name" value="dGMP_Pdiesterase_EAL/HD-GYP"/>
</dbReference>
<dbReference type="PROSITE" id="PS50883">
    <property type="entry name" value="EAL"/>
    <property type="match status" value="1"/>
</dbReference>
<comment type="caution">
    <text evidence="3">The sequence shown here is derived from an EMBL/GenBank/DDBJ whole genome shotgun (WGS) entry which is preliminary data.</text>
</comment>
<accession>A0A348WN53</accession>
<evidence type="ECO:0000259" key="1">
    <source>
        <dbReference type="PROSITE" id="PS50883"/>
    </source>
</evidence>
<evidence type="ECO:0000259" key="2">
    <source>
        <dbReference type="PROSITE" id="PS51833"/>
    </source>
</evidence>
<reference evidence="3 4" key="1">
    <citation type="journal article" date="2018" name="Nat. Biotechnol.">
        <title>A standardized bacterial taxonomy based on genome phylogeny substantially revises the tree of life.</title>
        <authorList>
            <person name="Parks D.H."/>
            <person name="Chuvochina M."/>
            <person name="Waite D.W."/>
            <person name="Rinke C."/>
            <person name="Skarshewski A."/>
            <person name="Chaumeil P.A."/>
            <person name="Hugenholtz P."/>
        </authorList>
    </citation>
    <scope>NUCLEOTIDE SEQUENCE [LARGE SCALE GENOMIC DNA]</scope>
    <source>
        <strain evidence="3">UBA9360</strain>
    </source>
</reference>
<dbReference type="InterPro" id="IPR035919">
    <property type="entry name" value="EAL_sf"/>
</dbReference>
<dbReference type="SMART" id="SM00052">
    <property type="entry name" value="EAL"/>
    <property type="match status" value="1"/>
</dbReference>
<dbReference type="PIRSF" id="PIRSF003180">
    <property type="entry name" value="DiGMPpdiest_YuxH"/>
    <property type="match status" value="1"/>
</dbReference>
<dbReference type="Pfam" id="PF00563">
    <property type="entry name" value="EAL"/>
    <property type="match status" value="1"/>
</dbReference>
<dbReference type="EMBL" id="DMUP01000092">
    <property type="protein sequence ID" value="HAR55965.1"/>
    <property type="molecule type" value="Genomic_DNA"/>
</dbReference>
<evidence type="ECO:0000313" key="3">
    <source>
        <dbReference type="EMBL" id="HAR55965.1"/>
    </source>
</evidence>
<dbReference type="PANTHER" id="PTHR33525">
    <property type="match status" value="1"/>
</dbReference>
<evidence type="ECO:0000313" key="4">
    <source>
        <dbReference type="Proteomes" id="UP000262878"/>
    </source>
</evidence>
<dbReference type="SUPFAM" id="SSF109604">
    <property type="entry name" value="HD-domain/PDEase-like"/>
    <property type="match status" value="1"/>
</dbReference>
<dbReference type="AlphaFoldDB" id="A0A348WN53"/>
<proteinExistence type="predicted"/>
<sequence>MFFYVARQPILNESKAIYGYELLFRDGPNNSFPNIASDEATIRLVEGSEFNAGVKLLTDNNFAFVNFSESALLDGLPSLLPTDKTVIELLEDIPPTPAILEAVQRYKGEGYQIALDDFEYHPDWHEFLPYVDIIKVDFRAMNTAHINQLLKDLRFFTGRLLAEKIETYDEYQQAKSLGFTLFQGYFFARPELIQKRVLSSSQAVCMRLLELTSEPNYHIDSVAELIEQDIGLTYKLLKFVNSAFFRRHSEINSIQQAIVRLGQVEIRKFSALIAAASLADGKPDELIKLSFIRARFMELLAQHNEQYKVEPASAFLTGVLSKLDAMMDNELTVILSGVAIAKEIKRPLIEGKGPMAFFLRTCEVLEQGNWTQLERLAQRLRIKPAQLIEYYQQAQQWGQSFAKT</sequence>
<dbReference type="Gene3D" id="3.20.20.450">
    <property type="entry name" value="EAL domain"/>
    <property type="match status" value="1"/>
</dbReference>
<dbReference type="PROSITE" id="PS51833">
    <property type="entry name" value="HDOD"/>
    <property type="match status" value="1"/>
</dbReference>
<dbReference type="Gene3D" id="1.10.3210.10">
    <property type="entry name" value="Hypothetical protein af1432"/>
    <property type="match status" value="1"/>
</dbReference>
<protein>
    <submittedName>
        <fullName evidence="3">EAL domain-containing protein</fullName>
    </submittedName>
</protein>
<dbReference type="Pfam" id="PF08668">
    <property type="entry name" value="HDOD"/>
    <property type="match status" value="1"/>
</dbReference>
<feature type="domain" description="EAL" evidence="1">
    <location>
        <begin position="1"/>
        <end position="204"/>
    </location>
</feature>
<name>A0A348WN53_9GAMM</name>
<feature type="domain" description="HDOD" evidence="2">
    <location>
        <begin position="198"/>
        <end position="386"/>
    </location>
</feature>